<dbReference type="AlphaFoldDB" id="C0E897"/>
<dbReference type="EMBL" id="ACEC01000002">
    <property type="protein sequence ID" value="EEG32331.1"/>
    <property type="molecule type" value="Genomic_DNA"/>
</dbReference>
<gene>
    <name evidence="1" type="ORF">CLOSTMETH_00069</name>
</gene>
<proteinExistence type="predicted"/>
<protein>
    <submittedName>
        <fullName evidence="1">Uncharacterized protein</fullName>
    </submittedName>
</protein>
<dbReference type="STRING" id="537013.CLOSTMETH_00069"/>
<name>C0E897_9FIRM</name>
<sequence length="42" mass="4470">MNFAVGDDPAAKQFGKARFGGRLGRFSVGICVQKQMLGIGKI</sequence>
<dbReference type="HOGENOM" id="CLU_3249567_0_0_9"/>
<evidence type="ECO:0000313" key="1">
    <source>
        <dbReference type="EMBL" id="EEG32331.1"/>
    </source>
</evidence>
<reference evidence="1 2" key="2">
    <citation type="submission" date="2009-02" db="EMBL/GenBank/DDBJ databases">
        <title>Draft genome sequence of Clostridium methylpentosum (DSM 5476).</title>
        <authorList>
            <person name="Sudarsanam P."/>
            <person name="Ley R."/>
            <person name="Guruge J."/>
            <person name="Turnbaugh P.J."/>
            <person name="Mahowald M."/>
            <person name="Liep D."/>
            <person name="Gordon J."/>
        </authorList>
    </citation>
    <scope>NUCLEOTIDE SEQUENCE [LARGE SCALE GENOMIC DNA]</scope>
    <source>
        <strain evidence="1 2">DSM 5476</strain>
    </source>
</reference>
<evidence type="ECO:0000313" key="2">
    <source>
        <dbReference type="Proteomes" id="UP000003340"/>
    </source>
</evidence>
<accession>C0E897</accession>
<dbReference type="Proteomes" id="UP000003340">
    <property type="component" value="Unassembled WGS sequence"/>
</dbReference>
<reference evidence="1 2" key="1">
    <citation type="submission" date="2009-01" db="EMBL/GenBank/DDBJ databases">
        <authorList>
            <person name="Fulton L."/>
            <person name="Clifton S."/>
            <person name="Fulton B."/>
            <person name="Xu J."/>
            <person name="Minx P."/>
            <person name="Pepin K.H."/>
            <person name="Johnson M."/>
            <person name="Bhonagiri V."/>
            <person name="Nash W.E."/>
            <person name="Mardis E.R."/>
            <person name="Wilson R.K."/>
        </authorList>
    </citation>
    <scope>NUCLEOTIDE SEQUENCE [LARGE SCALE GENOMIC DNA]</scope>
    <source>
        <strain evidence="1 2">DSM 5476</strain>
    </source>
</reference>
<keyword evidence="2" id="KW-1185">Reference proteome</keyword>
<organism evidence="1 2">
    <name type="scientific">[Clostridium] methylpentosum DSM 5476</name>
    <dbReference type="NCBI Taxonomy" id="537013"/>
    <lineage>
        <taxon>Bacteria</taxon>
        <taxon>Bacillati</taxon>
        <taxon>Bacillota</taxon>
        <taxon>Clostridia</taxon>
        <taxon>Eubacteriales</taxon>
        <taxon>Oscillospiraceae</taxon>
        <taxon>Oscillospiraceae incertae sedis</taxon>
    </lineage>
</organism>
<comment type="caution">
    <text evidence="1">The sequence shown here is derived from an EMBL/GenBank/DDBJ whole genome shotgun (WGS) entry which is preliminary data.</text>
</comment>